<accession>A0A9P1DWF1</accession>
<protein>
    <submittedName>
        <fullName evidence="1">Uncharacterized protein</fullName>
    </submittedName>
</protein>
<dbReference type="Proteomes" id="UP001152484">
    <property type="component" value="Unassembled WGS sequence"/>
</dbReference>
<comment type="caution">
    <text evidence="1">The sequence shown here is derived from an EMBL/GenBank/DDBJ whole genome shotgun (WGS) entry which is preliminary data.</text>
</comment>
<gene>
    <name evidence="1" type="ORF">CEURO_LOCUS476</name>
</gene>
<evidence type="ECO:0000313" key="2">
    <source>
        <dbReference type="Proteomes" id="UP001152484"/>
    </source>
</evidence>
<dbReference type="EMBL" id="CAMAPE010000002">
    <property type="protein sequence ID" value="CAH9053265.1"/>
    <property type="molecule type" value="Genomic_DNA"/>
</dbReference>
<dbReference type="AlphaFoldDB" id="A0A9P1DWF1"/>
<reference evidence="1" key="1">
    <citation type="submission" date="2022-07" db="EMBL/GenBank/DDBJ databases">
        <authorList>
            <person name="Macas J."/>
            <person name="Novak P."/>
            <person name="Neumann P."/>
        </authorList>
    </citation>
    <scope>NUCLEOTIDE SEQUENCE</scope>
</reference>
<organism evidence="1 2">
    <name type="scientific">Cuscuta europaea</name>
    <name type="common">European dodder</name>
    <dbReference type="NCBI Taxonomy" id="41803"/>
    <lineage>
        <taxon>Eukaryota</taxon>
        <taxon>Viridiplantae</taxon>
        <taxon>Streptophyta</taxon>
        <taxon>Embryophyta</taxon>
        <taxon>Tracheophyta</taxon>
        <taxon>Spermatophyta</taxon>
        <taxon>Magnoliopsida</taxon>
        <taxon>eudicotyledons</taxon>
        <taxon>Gunneridae</taxon>
        <taxon>Pentapetalae</taxon>
        <taxon>asterids</taxon>
        <taxon>lamiids</taxon>
        <taxon>Solanales</taxon>
        <taxon>Convolvulaceae</taxon>
        <taxon>Cuscuteae</taxon>
        <taxon>Cuscuta</taxon>
        <taxon>Cuscuta subgen. Cuscuta</taxon>
    </lineage>
</organism>
<name>A0A9P1DWF1_CUSEU</name>
<proteinExistence type="predicted"/>
<keyword evidence="2" id="KW-1185">Reference proteome</keyword>
<evidence type="ECO:0000313" key="1">
    <source>
        <dbReference type="EMBL" id="CAH9053265.1"/>
    </source>
</evidence>
<sequence length="127" mass="14303">MSVLLPVVHLDVNVDNIFRKVHATVDRIQVRINNAKTRRDGVLQSTFNSYECNFSLYSTKHVRVIDRTINMGTINSNDVSEKFGCKVTITVATNSMRSYKIIDLLVLQMGCNVYGYIVIVVGKCSIT</sequence>